<dbReference type="Pfam" id="PF18925">
    <property type="entry name" value="DUF5675"/>
    <property type="match status" value="1"/>
</dbReference>
<feature type="domain" description="DUF5675" evidence="1">
    <location>
        <begin position="14"/>
        <end position="124"/>
    </location>
</feature>
<organism evidence="2">
    <name type="scientific">marine sediment metagenome</name>
    <dbReference type="NCBI Taxonomy" id="412755"/>
    <lineage>
        <taxon>unclassified sequences</taxon>
        <taxon>metagenomes</taxon>
        <taxon>ecological metagenomes</taxon>
    </lineage>
</organism>
<evidence type="ECO:0000313" key="2">
    <source>
        <dbReference type="EMBL" id="KKN24374.1"/>
    </source>
</evidence>
<dbReference type="InterPro" id="IPR043732">
    <property type="entry name" value="DUF5675"/>
</dbReference>
<protein>
    <recommendedName>
        <fullName evidence="1">DUF5675 domain-containing protein</fullName>
    </recommendedName>
</protein>
<evidence type="ECO:0000259" key="1">
    <source>
        <dbReference type="Pfam" id="PF18925"/>
    </source>
</evidence>
<accession>A0A0F9P2U2</accession>
<reference evidence="2" key="1">
    <citation type="journal article" date="2015" name="Nature">
        <title>Complex archaea that bridge the gap between prokaryotes and eukaryotes.</title>
        <authorList>
            <person name="Spang A."/>
            <person name="Saw J.H."/>
            <person name="Jorgensen S.L."/>
            <person name="Zaremba-Niedzwiedzka K."/>
            <person name="Martijn J."/>
            <person name="Lind A.E."/>
            <person name="van Eijk R."/>
            <person name="Schleper C."/>
            <person name="Guy L."/>
            <person name="Ettema T.J."/>
        </authorList>
    </citation>
    <scope>NUCLEOTIDE SEQUENCE</scope>
</reference>
<sequence>MILIPQLRLTRAEERFPEGTFGWLRIQSEIFCATLEPPDLLNAASASSIPAQQYICERYSSSKYPDTFQIMNVPGRDKVLFHAGNRVKDTEGCVILAAMHGKLYGDRAVLNSGKTFKEFMRRLDDHSRLHLTIDEHY</sequence>
<dbReference type="AlphaFoldDB" id="A0A0F9P2U2"/>
<name>A0A0F9P2U2_9ZZZZ</name>
<proteinExistence type="predicted"/>
<comment type="caution">
    <text evidence="2">The sequence shown here is derived from an EMBL/GenBank/DDBJ whole genome shotgun (WGS) entry which is preliminary data.</text>
</comment>
<dbReference type="EMBL" id="LAZR01002887">
    <property type="protein sequence ID" value="KKN24374.1"/>
    <property type="molecule type" value="Genomic_DNA"/>
</dbReference>
<gene>
    <name evidence="2" type="ORF">LCGC14_0895470</name>
</gene>